<dbReference type="InterPro" id="IPR001368">
    <property type="entry name" value="TNFR/NGFR_Cys_rich_reg"/>
</dbReference>
<dbReference type="InterPro" id="IPR051941">
    <property type="entry name" value="BG_Antigen-Binding_Lectin"/>
</dbReference>
<dbReference type="GO" id="GO:0016020">
    <property type="term" value="C:membrane"/>
    <property type="evidence" value="ECO:0007669"/>
    <property type="project" value="InterPro"/>
</dbReference>
<accession>A0A9D4F7C6</accession>
<comment type="caution">
    <text evidence="2">The sequence shown here is derived from an EMBL/GenBank/DDBJ whole genome shotgun (WGS) entry which is preliminary data.</text>
</comment>
<evidence type="ECO:0000313" key="3">
    <source>
        <dbReference type="Proteomes" id="UP000828390"/>
    </source>
</evidence>
<dbReference type="EMBL" id="JAIWYP010000007">
    <property type="protein sequence ID" value="KAH3791426.1"/>
    <property type="molecule type" value="Genomic_DNA"/>
</dbReference>
<dbReference type="InterPro" id="IPR000998">
    <property type="entry name" value="MAM_dom"/>
</dbReference>
<reference evidence="2" key="1">
    <citation type="journal article" date="2019" name="bioRxiv">
        <title>The Genome of the Zebra Mussel, Dreissena polymorpha: A Resource for Invasive Species Research.</title>
        <authorList>
            <person name="McCartney M.A."/>
            <person name="Auch B."/>
            <person name="Kono T."/>
            <person name="Mallez S."/>
            <person name="Zhang Y."/>
            <person name="Obille A."/>
            <person name="Becker A."/>
            <person name="Abrahante J.E."/>
            <person name="Garbe J."/>
            <person name="Badalamenti J.P."/>
            <person name="Herman A."/>
            <person name="Mangelson H."/>
            <person name="Liachko I."/>
            <person name="Sullivan S."/>
            <person name="Sone E.D."/>
            <person name="Koren S."/>
            <person name="Silverstein K.A.T."/>
            <person name="Beckman K.B."/>
            <person name="Gohl D.M."/>
        </authorList>
    </citation>
    <scope>NUCLEOTIDE SEQUENCE</scope>
    <source>
        <strain evidence="2">Duluth1</strain>
        <tissue evidence="2">Whole animal</tissue>
    </source>
</reference>
<dbReference type="AlphaFoldDB" id="A0A9D4F7C6"/>
<sequence>MNHNYDPHNAIDGLKGSPDECNCCAGFNRPATLTIDLKTPYHFSHIVLHARSETGFEDHFRNLNLAVKSTASTEQSYPISATNKTFILSASKALQDVQSIVISSTGVGFMVICEVEIFQPDVNLTSQSSTYSTCFAHNAINAETFTNAGFNDQLLCQACSATTFETDPWWELDLGSLKLLKQIKVFGRTDILSSQSTNIELRISNTSLGESRNGTPENILTISMQQIVLFDGPRLARIINIKHARTTVDTILTVCQVDVYAGDCLKGTYGDACSRSCHCKDTCDYATGDCSACLPGWTSASCDKACVGSYGENCSYLCTGNCRNNETCNTENGHCSHGCKPGYDFSKDPLCNTVCRHINIPHCVSGQQQCDGFSDGIMCTQCEPGYHSGGYNQGCIDYNCTFESDSTCAWTDVTSGDDFDWTLTYGARGL</sequence>
<evidence type="ECO:0000259" key="1">
    <source>
        <dbReference type="PROSITE" id="PS50060"/>
    </source>
</evidence>
<gene>
    <name evidence="2" type="ORF">DPMN_144912</name>
</gene>
<dbReference type="InterPro" id="IPR008979">
    <property type="entry name" value="Galactose-bd-like_sf"/>
</dbReference>
<reference evidence="2" key="2">
    <citation type="submission" date="2020-11" db="EMBL/GenBank/DDBJ databases">
        <authorList>
            <person name="McCartney M.A."/>
            <person name="Auch B."/>
            <person name="Kono T."/>
            <person name="Mallez S."/>
            <person name="Becker A."/>
            <person name="Gohl D.M."/>
            <person name="Silverstein K.A.T."/>
            <person name="Koren S."/>
            <person name="Bechman K.B."/>
            <person name="Herman A."/>
            <person name="Abrahante J.E."/>
            <person name="Garbe J."/>
        </authorList>
    </citation>
    <scope>NUCLEOTIDE SEQUENCE</scope>
    <source>
        <strain evidence="2">Duluth1</strain>
        <tissue evidence="2">Whole animal</tissue>
    </source>
</reference>
<evidence type="ECO:0000313" key="2">
    <source>
        <dbReference type="EMBL" id="KAH3791426.1"/>
    </source>
</evidence>
<dbReference type="PANTHER" id="PTHR45713">
    <property type="entry name" value="FTP DOMAIN-CONTAINING PROTEIN"/>
    <property type="match status" value="1"/>
</dbReference>
<dbReference type="SUPFAM" id="SSF49785">
    <property type="entry name" value="Galactose-binding domain-like"/>
    <property type="match status" value="2"/>
</dbReference>
<feature type="domain" description="MAM" evidence="1">
    <location>
        <begin position="398"/>
        <end position="430"/>
    </location>
</feature>
<proteinExistence type="predicted"/>
<protein>
    <recommendedName>
        <fullName evidence="1">MAM domain-containing protein</fullName>
    </recommendedName>
</protein>
<keyword evidence="3" id="KW-1185">Reference proteome</keyword>
<dbReference type="PROSITE" id="PS50060">
    <property type="entry name" value="MAM_2"/>
    <property type="match status" value="1"/>
</dbReference>
<dbReference type="Proteomes" id="UP000828390">
    <property type="component" value="Unassembled WGS sequence"/>
</dbReference>
<organism evidence="2 3">
    <name type="scientific">Dreissena polymorpha</name>
    <name type="common">Zebra mussel</name>
    <name type="synonym">Mytilus polymorpha</name>
    <dbReference type="NCBI Taxonomy" id="45954"/>
    <lineage>
        <taxon>Eukaryota</taxon>
        <taxon>Metazoa</taxon>
        <taxon>Spiralia</taxon>
        <taxon>Lophotrochozoa</taxon>
        <taxon>Mollusca</taxon>
        <taxon>Bivalvia</taxon>
        <taxon>Autobranchia</taxon>
        <taxon>Heteroconchia</taxon>
        <taxon>Euheterodonta</taxon>
        <taxon>Imparidentia</taxon>
        <taxon>Neoheterodontei</taxon>
        <taxon>Myida</taxon>
        <taxon>Dreissenoidea</taxon>
        <taxon>Dreissenidae</taxon>
        <taxon>Dreissena</taxon>
    </lineage>
</organism>
<dbReference type="PANTHER" id="PTHR45713:SF6">
    <property type="entry name" value="F5_8 TYPE C DOMAIN-CONTAINING PROTEIN"/>
    <property type="match status" value="1"/>
</dbReference>
<dbReference type="PROSITE" id="PS00652">
    <property type="entry name" value="TNFR_NGFR_1"/>
    <property type="match status" value="1"/>
</dbReference>
<dbReference type="Gene3D" id="2.60.120.260">
    <property type="entry name" value="Galactose-binding domain-like"/>
    <property type="match status" value="2"/>
</dbReference>
<name>A0A9D4F7C6_DREPO</name>